<organism evidence="2">
    <name type="scientific">Hexamita inflata</name>
    <dbReference type="NCBI Taxonomy" id="28002"/>
    <lineage>
        <taxon>Eukaryota</taxon>
        <taxon>Metamonada</taxon>
        <taxon>Diplomonadida</taxon>
        <taxon>Hexamitidae</taxon>
        <taxon>Hexamitinae</taxon>
        <taxon>Hexamita</taxon>
    </lineage>
</organism>
<sequence>MLFCYYAQTMINYWCVYECYQKFQYFKLNYVTKIKSCTDSKVLVLDSQRALCSVLESVYNTENSSYYEEKRDMPKILGQSNHNHRRFYHCYHIKNCNHHFTKKNGICQKDSVNQTIAIAVAVPVVVIILGIIITIMIL</sequence>
<reference evidence="3 4" key="2">
    <citation type="submission" date="2024-07" db="EMBL/GenBank/DDBJ databases">
        <authorList>
            <person name="Akdeniz Z."/>
        </authorList>
    </citation>
    <scope>NUCLEOTIDE SEQUENCE [LARGE SCALE GENOMIC DNA]</scope>
</reference>
<keyword evidence="1" id="KW-1133">Transmembrane helix</keyword>
<reference evidence="2" key="1">
    <citation type="submission" date="2023-06" db="EMBL/GenBank/DDBJ databases">
        <authorList>
            <person name="Kurt Z."/>
        </authorList>
    </citation>
    <scope>NUCLEOTIDE SEQUENCE</scope>
</reference>
<name>A0AA86TBV2_9EUKA</name>
<feature type="transmembrane region" description="Helical" evidence="1">
    <location>
        <begin position="116"/>
        <end position="137"/>
    </location>
</feature>
<proteinExistence type="predicted"/>
<evidence type="ECO:0000313" key="3">
    <source>
        <dbReference type="EMBL" id="CAL6082316.1"/>
    </source>
</evidence>
<evidence type="ECO:0000256" key="1">
    <source>
        <dbReference type="SAM" id="Phobius"/>
    </source>
</evidence>
<gene>
    <name evidence="2" type="ORF">HINF_LOCUS2129</name>
    <name evidence="3" type="ORF">HINF_LOCUS61108</name>
</gene>
<evidence type="ECO:0000313" key="2">
    <source>
        <dbReference type="EMBL" id="CAI9914484.1"/>
    </source>
</evidence>
<evidence type="ECO:0000313" key="4">
    <source>
        <dbReference type="Proteomes" id="UP001642409"/>
    </source>
</evidence>
<keyword evidence="4" id="KW-1185">Reference proteome</keyword>
<comment type="caution">
    <text evidence="2">The sequence shown here is derived from an EMBL/GenBank/DDBJ whole genome shotgun (WGS) entry which is preliminary data.</text>
</comment>
<keyword evidence="1" id="KW-0812">Transmembrane</keyword>
<dbReference type="Proteomes" id="UP001642409">
    <property type="component" value="Unassembled WGS sequence"/>
</dbReference>
<dbReference type="EMBL" id="CATOUU010000051">
    <property type="protein sequence ID" value="CAI9914484.1"/>
    <property type="molecule type" value="Genomic_DNA"/>
</dbReference>
<dbReference type="AlphaFoldDB" id="A0AA86TBV2"/>
<accession>A0AA86TBV2</accession>
<dbReference type="EMBL" id="CAXDID020000363">
    <property type="protein sequence ID" value="CAL6082316.1"/>
    <property type="molecule type" value="Genomic_DNA"/>
</dbReference>
<keyword evidence="1" id="KW-0472">Membrane</keyword>
<protein>
    <submittedName>
        <fullName evidence="3">Hypothetical_protein</fullName>
    </submittedName>
</protein>